<gene>
    <name evidence="2" type="ORF">HMPREF1068_03308</name>
</gene>
<comment type="caution">
    <text evidence="2">The sequence shown here is derived from an EMBL/GenBank/DDBJ whole genome shotgun (WGS) entry which is preliminary data.</text>
</comment>
<dbReference type="PATRIC" id="fig|997884.3.peg.3387"/>
<protein>
    <recommendedName>
        <fullName evidence="1">Polysaccharide pyruvyl transferase domain-containing protein</fullName>
    </recommendedName>
</protein>
<feature type="domain" description="Polysaccharide pyruvyl transferase" evidence="1">
    <location>
        <begin position="14"/>
        <end position="304"/>
    </location>
</feature>
<dbReference type="AlphaFoldDB" id="I8X6Q0"/>
<dbReference type="STRING" id="997884.HMPREF1068_03308"/>
<reference evidence="2 3" key="1">
    <citation type="submission" date="2012-02" db="EMBL/GenBank/DDBJ databases">
        <title>The Genome Sequence of Bacteroides nordii CL02T12C05.</title>
        <authorList>
            <consortium name="The Broad Institute Genome Sequencing Platform"/>
            <person name="Earl A."/>
            <person name="Ward D."/>
            <person name="Feldgarden M."/>
            <person name="Gevers D."/>
            <person name="Zitomersky N.L."/>
            <person name="Coyne M.J."/>
            <person name="Comstock L.E."/>
            <person name="Young S.K."/>
            <person name="Zeng Q."/>
            <person name="Gargeya S."/>
            <person name="Fitzgerald M."/>
            <person name="Haas B."/>
            <person name="Abouelleil A."/>
            <person name="Alvarado L."/>
            <person name="Arachchi H.M."/>
            <person name="Berlin A."/>
            <person name="Chapman S.B."/>
            <person name="Gearin G."/>
            <person name="Goldberg J."/>
            <person name="Griggs A."/>
            <person name="Gujja S."/>
            <person name="Hansen M."/>
            <person name="Heiman D."/>
            <person name="Howarth C."/>
            <person name="Larimer J."/>
            <person name="Lui A."/>
            <person name="MacDonald P.J.P."/>
            <person name="McCowen C."/>
            <person name="Montmayeur A."/>
            <person name="Murphy C."/>
            <person name="Neiman D."/>
            <person name="Pearson M."/>
            <person name="Priest M."/>
            <person name="Roberts A."/>
            <person name="Saif S."/>
            <person name="Shea T."/>
            <person name="Sisk P."/>
            <person name="Stolte C."/>
            <person name="Sykes S."/>
            <person name="Wortman J."/>
            <person name="Nusbaum C."/>
            <person name="Birren B."/>
        </authorList>
    </citation>
    <scope>NUCLEOTIDE SEQUENCE [LARGE SCALE GENOMIC DNA]</scope>
    <source>
        <strain evidence="2 3">CL02T12C05</strain>
    </source>
</reference>
<dbReference type="RefSeq" id="WP_007486526.1">
    <property type="nucleotide sequence ID" value="NZ_JH724315.1"/>
</dbReference>
<dbReference type="Pfam" id="PF04230">
    <property type="entry name" value="PS_pyruv_trans"/>
    <property type="match status" value="1"/>
</dbReference>
<keyword evidence="3" id="KW-1185">Reference proteome</keyword>
<evidence type="ECO:0000313" key="3">
    <source>
        <dbReference type="Proteomes" id="UP000003089"/>
    </source>
</evidence>
<accession>I8X6Q0</accession>
<evidence type="ECO:0000259" key="1">
    <source>
        <dbReference type="Pfam" id="PF04230"/>
    </source>
</evidence>
<organism evidence="2 3">
    <name type="scientific">Bacteroides nordii CL02T12C05</name>
    <dbReference type="NCBI Taxonomy" id="997884"/>
    <lineage>
        <taxon>Bacteria</taxon>
        <taxon>Pseudomonadati</taxon>
        <taxon>Bacteroidota</taxon>
        <taxon>Bacteroidia</taxon>
        <taxon>Bacteroidales</taxon>
        <taxon>Bacteroidaceae</taxon>
        <taxon>Bacteroides</taxon>
    </lineage>
</organism>
<dbReference type="InterPro" id="IPR007345">
    <property type="entry name" value="Polysacch_pyruvyl_Trfase"/>
</dbReference>
<dbReference type="EMBL" id="AGXS01000023">
    <property type="protein sequence ID" value="EIY46540.1"/>
    <property type="molecule type" value="Genomic_DNA"/>
</dbReference>
<proteinExistence type="predicted"/>
<dbReference type="eggNOG" id="COG2327">
    <property type="taxonomic scope" value="Bacteria"/>
</dbReference>
<evidence type="ECO:0000313" key="2">
    <source>
        <dbReference type="EMBL" id="EIY46540.1"/>
    </source>
</evidence>
<dbReference type="Proteomes" id="UP000003089">
    <property type="component" value="Unassembled WGS sequence"/>
</dbReference>
<dbReference type="HOGENOM" id="CLU_025617_1_0_10"/>
<sequence length="368" mass="42690">MPKVGILTFHYGYNYGGVLQAYALQQFLLSKGFEVEIINYIPQTYKISLLYGASKRNILASLLKIIANLLNQRKSKEKFDQFRNENLHLTRQIVTISDLQIVSGNFDAIIVGSDQIWNPWQHDKKVYFLDYDLPKGIKKISYAPCCAINNIVEKNKKSLRKSLLDFTDISVRNTVTQDFVYTLIHKSCKIVLDPTYLWSFNELIEQDYIKEKYILTYIIGKDLNNDNNAAIKKIKNLYGNLPIYAIIIGAVAGVISVKWADKVVYDASPKDWLNYINNAELLFTDSFHGVVFAMKFRTKFIGYYSEELRASRFIDMKERYQLDDFIVNSLGQIKYIDDNQYLNKMYTVDQLNNLLLEESINFLTSSLH</sequence>
<name>I8X6Q0_9BACE</name>